<sequence length="189" mass="21500">MHSHYLELRAISQIEITEVDVINQVMQSLHQILVNQQGNIAISFPCYNVHRTLGGVIRLFGTEQELQKLKADIQQKSSISDYALLMPITTVPATIKGYLHLSRVNPKGQSALRRAEKRLTAQGKWTPEVKNKMVEKWGSVHLQYPHLHLNSKSTGQKFILWLKQEKRPEPVQGTFNSYGLSQTATVPDF</sequence>
<evidence type="ECO:0000313" key="2">
    <source>
        <dbReference type="Proteomes" id="UP000199698"/>
    </source>
</evidence>
<evidence type="ECO:0000313" key="1">
    <source>
        <dbReference type="EMBL" id="SCB92541.1"/>
    </source>
</evidence>
<organism evidence="1 2">
    <name type="scientific">Gilliamella intestini</name>
    <dbReference type="NCBI Taxonomy" id="1798183"/>
    <lineage>
        <taxon>Bacteria</taxon>
        <taxon>Pseudomonadati</taxon>
        <taxon>Pseudomonadota</taxon>
        <taxon>Gammaproteobacteria</taxon>
        <taxon>Orbales</taxon>
        <taxon>Orbaceae</taxon>
        <taxon>Gilliamella</taxon>
    </lineage>
</organism>
<dbReference type="Gene3D" id="3.30.70.2540">
    <property type="entry name" value="CRISPR-associated endoribonuclease Cas6/Csy4"/>
    <property type="match status" value="1"/>
</dbReference>
<keyword evidence="1" id="KW-0255">Endonuclease</keyword>
<dbReference type="Pfam" id="PF09618">
    <property type="entry name" value="Cas_Csy4"/>
    <property type="match status" value="1"/>
</dbReference>
<proteinExistence type="predicted"/>
<keyword evidence="1" id="KW-0540">Nuclease</keyword>
<dbReference type="GO" id="GO:0043571">
    <property type="term" value="P:maintenance of CRISPR repeat elements"/>
    <property type="evidence" value="ECO:0007669"/>
    <property type="project" value="InterPro"/>
</dbReference>
<dbReference type="OrthoDB" id="259831at2"/>
<dbReference type="InterPro" id="IPR013396">
    <property type="entry name" value="CRISPR-assoc_prot_Csy4"/>
</dbReference>
<dbReference type="NCBIfam" id="TIGR02563">
    <property type="entry name" value="cas_Csy4"/>
    <property type="match status" value="1"/>
</dbReference>
<dbReference type="STRING" id="1798183.GA0061080_101033"/>
<dbReference type="RefSeq" id="WP_091121568.1">
    <property type="nucleotide sequence ID" value="NZ_FMBA01000010.1"/>
</dbReference>
<gene>
    <name evidence="1" type="ORF">GA0061080_101033</name>
</gene>
<accession>A0A1C4ADP5</accession>
<dbReference type="EMBL" id="FMBA01000010">
    <property type="protein sequence ID" value="SCB92541.1"/>
    <property type="molecule type" value="Genomic_DNA"/>
</dbReference>
<keyword evidence="1" id="KW-0378">Hydrolase</keyword>
<protein>
    <submittedName>
        <fullName evidence="1">CRISPR-associated endonuclease Csy4</fullName>
    </submittedName>
</protein>
<keyword evidence="2" id="KW-1185">Reference proteome</keyword>
<reference evidence="2" key="1">
    <citation type="submission" date="2016-08" db="EMBL/GenBank/DDBJ databases">
        <authorList>
            <person name="Varghese N."/>
            <person name="Submissions Spin"/>
        </authorList>
    </citation>
    <scope>NUCLEOTIDE SEQUENCE [LARGE SCALE GENOMIC DNA]</scope>
    <source>
        <strain evidence="2">R-53144</strain>
    </source>
</reference>
<dbReference type="Proteomes" id="UP000199698">
    <property type="component" value="Unassembled WGS sequence"/>
</dbReference>
<name>A0A1C4ADP5_9GAMM</name>
<dbReference type="AlphaFoldDB" id="A0A1C4ADP5"/>
<dbReference type="InterPro" id="IPR042564">
    <property type="entry name" value="CRISPR-Cas6/Csy4_sf"/>
</dbReference>
<dbReference type="GO" id="GO:0004519">
    <property type="term" value="F:endonuclease activity"/>
    <property type="evidence" value="ECO:0007669"/>
    <property type="project" value="UniProtKB-KW"/>
</dbReference>
<dbReference type="CDD" id="cd09739">
    <property type="entry name" value="Cas6_I-F"/>
    <property type="match status" value="1"/>
</dbReference>